<comment type="similarity">
    <text evidence="7">Belongs to the class-I aminoacyl-tRNA synthetase family. MetG type 2B subfamily.</text>
</comment>
<dbReference type="RefSeq" id="WP_320508157.1">
    <property type="nucleotide sequence ID" value="NZ_JAXCLW010000002.1"/>
</dbReference>
<keyword evidence="6 7" id="KW-0030">Aminoacyl-tRNA synthetase</keyword>
<feature type="short sequence motif" description="'HIGH' region" evidence="7">
    <location>
        <begin position="14"/>
        <end position="24"/>
    </location>
</feature>
<dbReference type="InterPro" id="IPR023457">
    <property type="entry name" value="Met-tRNA_synth_2"/>
</dbReference>
<feature type="domain" description="Methionyl/Leucyl tRNA synthetase" evidence="8">
    <location>
        <begin position="7"/>
        <end position="365"/>
    </location>
</feature>
<dbReference type="GO" id="GO:0004825">
    <property type="term" value="F:methionine-tRNA ligase activity"/>
    <property type="evidence" value="ECO:0007669"/>
    <property type="project" value="UniProtKB-EC"/>
</dbReference>
<comment type="subunit">
    <text evidence="7">Monomer.</text>
</comment>
<evidence type="ECO:0000313" key="10">
    <source>
        <dbReference type="EMBL" id="MDY0883108.1"/>
    </source>
</evidence>
<dbReference type="Gene3D" id="3.40.50.620">
    <property type="entry name" value="HUPs"/>
    <property type="match status" value="1"/>
</dbReference>
<dbReference type="EC" id="6.1.1.10" evidence="7"/>
<dbReference type="PRINTS" id="PR01041">
    <property type="entry name" value="TRNASYNTHMET"/>
</dbReference>
<organism evidence="10 11">
    <name type="scientific">Dongia soli</name>
    <dbReference type="NCBI Taxonomy" id="600628"/>
    <lineage>
        <taxon>Bacteria</taxon>
        <taxon>Pseudomonadati</taxon>
        <taxon>Pseudomonadota</taxon>
        <taxon>Alphaproteobacteria</taxon>
        <taxon>Rhodospirillales</taxon>
        <taxon>Dongiaceae</taxon>
        <taxon>Dongia</taxon>
    </lineage>
</organism>
<feature type="short sequence motif" description="'KMSKS' region" evidence="7">
    <location>
        <begin position="302"/>
        <end position="306"/>
    </location>
</feature>
<comment type="caution">
    <text evidence="7">Lacks conserved residue(s) required for the propagation of feature annotation.</text>
</comment>
<dbReference type="Pfam" id="PF09334">
    <property type="entry name" value="tRNA-synt_1g"/>
    <property type="match status" value="1"/>
</dbReference>
<evidence type="ECO:0000313" key="11">
    <source>
        <dbReference type="Proteomes" id="UP001279642"/>
    </source>
</evidence>
<keyword evidence="3 7" id="KW-0547">Nucleotide-binding</keyword>
<dbReference type="PANTHER" id="PTHR43326:SF1">
    <property type="entry name" value="METHIONINE--TRNA LIGASE, MITOCHONDRIAL"/>
    <property type="match status" value="1"/>
</dbReference>
<gene>
    <name evidence="7 10" type="primary">metG</name>
    <name evidence="10" type="ORF">SMD27_09645</name>
</gene>
<dbReference type="InterPro" id="IPR014758">
    <property type="entry name" value="Met-tRNA_synth"/>
</dbReference>
<evidence type="ECO:0000256" key="2">
    <source>
        <dbReference type="ARBA" id="ARBA00022598"/>
    </source>
</evidence>
<keyword evidence="11" id="KW-1185">Reference proteome</keyword>
<dbReference type="SUPFAM" id="SSF52374">
    <property type="entry name" value="Nucleotidylyl transferase"/>
    <property type="match status" value="1"/>
</dbReference>
<dbReference type="Gene3D" id="2.170.220.10">
    <property type="match status" value="1"/>
</dbReference>
<protein>
    <recommendedName>
        <fullName evidence="7">Methionine--tRNA ligase</fullName>
        <ecNumber evidence="7">6.1.1.10</ecNumber>
    </recommendedName>
    <alternativeName>
        <fullName evidence="7">Methionyl-tRNA synthetase</fullName>
        <shortName evidence="7">MetRS</shortName>
    </alternativeName>
</protein>
<dbReference type="CDD" id="cd07957">
    <property type="entry name" value="Anticodon_Ia_Met"/>
    <property type="match status" value="1"/>
</dbReference>
<evidence type="ECO:0000259" key="9">
    <source>
        <dbReference type="Pfam" id="PF19303"/>
    </source>
</evidence>
<comment type="subcellular location">
    <subcellularLocation>
        <location evidence="7">Cytoplasm</location>
    </subcellularLocation>
</comment>
<dbReference type="Proteomes" id="UP001279642">
    <property type="component" value="Unassembled WGS sequence"/>
</dbReference>
<dbReference type="NCBIfam" id="NF008900">
    <property type="entry name" value="PRK12267.1"/>
    <property type="match status" value="1"/>
</dbReference>
<dbReference type="HAMAP" id="MF_01228">
    <property type="entry name" value="Met_tRNA_synth_type2"/>
    <property type="match status" value="1"/>
</dbReference>
<feature type="domain" description="Methionyl-tRNA synthetase anticodon-binding" evidence="9">
    <location>
        <begin position="377"/>
        <end position="513"/>
    </location>
</feature>
<dbReference type="Pfam" id="PF19303">
    <property type="entry name" value="Anticodon_3"/>
    <property type="match status" value="1"/>
</dbReference>
<dbReference type="InterPro" id="IPR033911">
    <property type="entry name" value="MetRS_core"/>
</dbReference>
<evidence type="ECO:0000256" key="7">
    <source>
        <dbReference type="HAMAP-Rule" id="MF_01228"/>
    </source>
</evidence>
<evidence type="ECO:0000256" key="3">
    <source>
        <dbReference type="ARBA" id="ARBA00022741"/>
    </source>
</evidence>
<dbReference type="InterPro" id="IPR014729">
    <property type="entry name" value="Rossmann-like_a/b/a_fold"/>
</dbReference>
<comment type="function">
    <text evidence="1 7">Is required not only for elongation of protein synthesis but also for the initiation of all mRNA translation through initiator tRNA(fMet) aminoacylation.</text>
</comment>
<dbReference type="EMBL" id="JAXCLW010000002">
    <property type="protein sequence ID" value="MDY0883108.1"/>
    <property type="molecule type" value="Genomic_DNA"/>
</dbReference>
<dbReference type="InterPro" id="IPR009080">
    <property type="entry name" value="tRNAsynth_Ia_anticodon-bd"/>
</dbReference>
<evidence type="ECO:0000259" key="8">
    <source>
        <dbReference type="Pfam" id="PF09334"/>
    </source>
</evidence>
<dbReference type="CDD" id="cd00814">
    <property type="entry name" value="MetRS_core"/>
    <property type="match status" value="1"/>
</dbReference>
<dbReference type="PANTHER" id="PTHR43326">
    <property type="entry name" value="METHIONYL-TRNA SYNTHETASE"/>
    <property type="match status" value="1"/>
</dbReference>
<dbReference type="SUPFAM" id="SSF47323">
    <property type="entry name" value="Anticodon-binding domain of a subclass of class I aminoacyl-tRNA synthetases"/>
    <property type="match status" value="1"/>
</dbReference>
<keyword evidence="5 7" id="KW-0648">Protein biosynthesis</keyword>
<reference evidence="10 11" key="1">
    <citation type="journal article" date="2016" name="Antonie Van Leeuwenhoek">
        <title>Dongia soli sp. nov., isolated from soil from Dokdo, Korea.</title>
        <authorList>
            <person name="Kim D.U."/>
            <person name="Lee H."/>
            <person name="Kim H."/>
            <person name="Kim S.G."/>
            <person name="Ka J.O."/>
        </authorList>
    </citation>
    <scope>NUCLEOTIDE SEQUENCE [LARGE SCALE GENOMIC DNA]</scope>
    <source>
        <strain evidence="10 11">D78</strain>
    </source>
</reference>
<evidence type="ECO:0000256" key="4">
    <source>
        <dbReference type="ARBA" id="ARBA00022840"/>
    </source>
</evidence>
<proteinExistence type="inferred from homology"/>
<dbReference type="InterPro" id="IPR015413">
    <property type="entry name" value="Methionyl/Leucyl_tRNA_Synth"/>
</dbReference>
<name>A0ABU5E9U4_9PROT</name>
<evidence type="ECO:0000256" key="6">
    <source>
        <dbReference type="ARBA" id="ARBA00023146"/>
    </source>
</evidence>
<keyword evidence="7" id="KW-0963">Cytoplasm</keyword>
<comment type="catalytic activity">
    <reaction evidence="7">
        <text>tRNA(Met) + L-methionine + ATP = L-methionyl-tRNA(Met) + AMP + diphosphate</text>
        <dbReference type="Rhea" id="RHEA:13481"/>
        <dbReference type="Rhea" id="RHEA-COMP:9667"/>
        <dbReference type="Rhea" id="RHEA-COMP:9698"/>
        <dbReference type="ChEBI" id="CHEBI:30616"/>
        <dbReference type="ChEBI" id="CHEBI:33019"/>
        <dbReference type="ChEBI" id="CHEBI:57844"/>
        <dbReference type="ChEBI" id="CHEBI:78442"/>
        <dbReference type="ChEBI" id="CHEBI:78530"/>
        <dbReference type="ChEBI" id="CHEBI:456215"/>
        <dbReference type="EC" id="6.1.1.10"/>
    </reaction>
</comment>
<dbReference type="Gene3D" id="1.10.730.10">
    <property type="entry name" value="Isoleucyl-tRNA Synthetase, Domain 1"/>
    <property type="match status" value="1"/>
</dbReference>
<accession>A0ABU5E9U4</accession>
<keyword evidence="2 7" id="KW-0436">Ligase</keyword>
<keyword evidence="4 7" id="KW-0067">ATP-binding</keyword>
<dbReference type="NCBIfam" id="TIGR00398">
    <property type="entry name" value="metG"/>
    <property type="match status" value="1"/>
</dbReference>
<evidence type="ECO:0000256" key="5">
    <source>
        <dbReference type="ARBA" id="ARBA00022917"/>
    </source>
</evidence>
<comment type="caution">
    <text evidence="10">The sequence shown here is derived from an EMBL/GenBank/DDBJ whole genome shotgun (WGS) entry which is preliminary data.</text>
</comment>
<sequence length="518" mass="58809">MAEAKRYYVTTPIYYVNDAPHIGHAYTTLACDALARFMRLDGYDVHFLTGTDEHGQKVEKSAKAAGVDPQAFTDKVSQNFRDLAKAMNYSNDDFIRTTEERHKKACQEIWRRLKDRGEIYLGSYAGWYAVRDEAYYGEDELTVGPNGKKIAPSGAEVEWVEEPSYFFKLSEWGDKLLAFYEANPDFIAPESRRNEVISFVKSGLKDLSISRTTFNWGVQVPDDPDHIMYVWLDALTNYLTAVGFPDDQSAMYRKFWPADLHMVGKDILRFHAIYWPAFLMAAGLEPPRRVFAHGWWTNEGQKISKSLGNVIAPLHLVEKYGLDQTRYFLLREIPFGNDGDFSHRAMVQRMNSDLANGIGNLAQRSLSMINKNCNASVPQPGAFSEADERLIGTAEEALPKVRGFIREQAFHKALETIWQVIGEADRYVDEQAPWALRKTDPDRMNTVLYVLAETIRRLGLLLQPFMPQSAERLLDQLVLPAEARVFAAYGRDHALKPGTALPKPEGVFPRFVEPEAAS</sequence>
<evidence type="ECO:0000256" key="1">
    <source>
        <dbReference type="ARBA" id="ARBA00003314"/>
    </source>
</evidence>
<dbReference type="InterPro" id="IPR041872">
    <property type="entry name" value="Anticodon_Met"/>
</dbReference>
<dbReference type="PROSITE" id="PS51257">
    <property type="entry name" value="PROKAR_LIPOPROTEIN"/>
    <property type="match status" value="1"/>
</dbReference>